<evidence type="ECO:0000256" key="3">
    <source>
        <dbReference type="ARBA" id="ARBA00023015"/>
    </source>
</evidence>
<dbReference type="RefSeq" id="XP_050519074.1">
    <property type="nucleotide sequence ID" value="XM_050663117.1"/>
</dbReference>
<organism evidence="10 11">
    <name type="scientific">Diabrotica virgifera virgifera</name>
    <name type="common">western corn rootworm</name>
    <dbReference type="NCBI Taxonomy" id="50390"/>
    <lineage>
        <taxon>Eukaryota</taxon>
        <taxon>Metazoa</taxon>
        <taxon>Ecdysozoa</taxon>
        <taxon>Arthropoda</taxon>
        <taxon>Hexapoda</taxon>
        <taxon>Insecta</taxon>
        <taxon>Pterygota</taxon>
        <taxon>Neoptera</taxon>
        <taxon>Endopterygota</taxon>
        <taxon>Coleoptera</taxon>
        <taxon>Polyphaga</taxon>
        <taxon>Cucujiformia</taxon>
        <taxon>Chrysomeloidea</taxon>
        <taxon>Chrysomelidae</taxon>
        <taxon>Galerucinae</taxon>
        <taxon>Diabroticina</taxon>
        <taxon>Diabroticites</taxon>
        <taxon>Diabrotica</taxon>
    </lineage>
</organism>
<dbReference type="Pfam" id="PF00010">
    <property type="entry name" value="HLH"/>
    <property type="match status" value="1"/>
</dbReference>
<protein>
    <recommendedName>
        <fullName evidence="9">BHLH domain-containing protein</fullName>
    </recommendedName>
</protein>
<dbReference type="InterPro" id="IPR031867">
    <property type="entry name" value="MiT/TFE_N"/>
</dbReference>
<feature type="compositionally biased region" description="Low complexity" evidence="8">
    <location>
        <begin position="113"/>
        <end position="131"/>
    </location>
</feature>
<sequence>MAESGIDIGYDLSALLSDDFDIESAIDFDDLLGTPKNQEFYELTSKTMPVVESTPNLKTINPASRTQLKLQLMRDHALLEQQRQKQENTQKPPPHPQHPIHSNHHHNHHNHANHNSSPISPINNHIQNINIPNNQPLKVPLNSIAEVPPQVLQVQTKLANPTKYHVMQKQKNQVKQYLSESFQTSSVVPPNHRLTQTHSAPTCGTGTNGYSNSTNFTNSRGFYPQGKVSPNYDVPALSPALSSGATSCTSEAEDLIDDLLSLESSSLASDGFKTDNFTGSDLNVKNEPYPLSDAELHALAKDRQKKDNHNRIERRRRFNINDRIQELGLLLPKNTDQFYEIVRDVRPNKGTILKSSVEYIKCLKNENLRLNERLNHVLQLEDQLKKVESTKRKLQLRVQELENQVKAQSLPAADFNWQNISVANPSPFSSYNQQNTPSVSLLPTMVLTDPCRKIPDVLSDTLSEASLNLTTMEEGIDDDELVYGVNGDPMLSSPHALQTDALLVSPGPASRDPMVGGQRLPTPTPTSHIEEDVDTLDMEMIACEQS</sequence>
<comment type="similarity">
    <text evidence="2">Belongs to the MiT/TFE family.</text>
</comment>
<proteinExistence type="inferred from homology"/>
<dbReference type="CDD" id="cd11397">
    <property type="entry name" value="bHLHzip_MITF_like"/>
    <property type="match status" value="1"/>
</dbReference>
<dbReference type="EnsemblMetazoa" id="XM_050663117.1">
    <property type="protein sequence ID" value="XP_050519074.1"/>
    <property type="gene ID" value="LOC114337466"/>
</dbReference>
<dbReference type="PANTHER" id="PTHR45776:SF2">
    <property type="entry name" value="MIP04163P"/>
    <property type="match status" value="1"/>
</dbReference>
<feature type="coiled-coil region" evidence="7">
    <location>
        <begin position="360"/>
        <end position="404"/>
    </location>
</feature>
<keyword evidence="3" id="KW-0805">Transcription regulation</keyword>
<accession>A0ABM5L9G2</accession>
<keyword evidence="11" id="KW-1185">Reference proteome</keyword>
<dbReference type="SMART" id="SM00353">
    <property type="entry name" value="HLH"/>
    <property type="match status" value="1"/>
</dbReference>
<dbReference type="Gene3D" id="4.10.280.10">
    <property type="entry name" value="Helix-loop-helix DNA-binding domain"/>
    <property type="match status" value="1"/>
</dbReference>
<reference evidence="10" key="1">
    <citation type="submission" date="2025-05" db="UniProtKB">
        <authorList>
            <consortium name="EnsemblMetazoa"/>
        </authorList>
    </citation>
    <scope>IDENTIFICATION</scope>
</reference>
<evidence type="ECO:0000313" key="10">
    <source>
        <dbReference type="EnsemblMetazoa" id="XP_050519074.1"/>
    </source>
</evidence>
<keyword evidence="6" id="KW-0539">Nucleus</keyword>
<evidence type="ECO:0000256" key="4">
    <source>
        <dbReference type="ARBA" id="ARBA00023125"/>
    </source>
</evidence>
<keyword evidence="7" id="KW-0175">Coiled coil</keyword>
<evidence type="ECO:0000256" key="1">
    <source>
        <dbReference type="ARBA" id="ARBA00004123"/>
    </source>
</evidence>
<evidence type="ECO:0000256" key="8">
    <source>
        <dbReference type="SAM" id="MobiDB-lite"/>
    </source>
</evidence>
<dbReference type="SUPFAM" id="SSF47459">
    <property type="entry name" value="HLH, helix-loop-helix DNA-binding domain"/>
    <property type="match status" value="1"/>
</dbReference>
<evidence type="ECO:0000256" key="5">
    <source>
        <dbReference type="ARBA" id="ARBA00023163"/>
    </source>
</evidence>
<feature type="domain" description="BHLH" evidence="9">
    <location>
        <begin position="304"/>
        <end position="363"/>
    </location>
</feature>
<evidence type="ECO:0000256" key="7">
    <source>
        <dbReference type="SAM" id="Coils"/>
    </source>
</evidence>
<feature type="region of interest" description="Disordered" evidence="8">
    <location>
        <begin position="186"/>
        <end position="206"/>
    </location>
</feature>
<dbReference type="InterPro" id="IPR011598">
    <property type="entry name" value="bHLH_dom"/>
</dbReference>
<evidence type="ECO:0000313" key="11">
    <source>
        <dbReference type="Proteomes" id="UP001652700"/>
    </source>
</evidence>
<evidence type="ECO:0000256" key="2">
    <source>
        <dbReference type="ARBA" id="ARBA00008289"/>
    </source>
</evidence>
<evidence type="ECO:0000259" key="9">
    <source>
        <dbReference type="PROSITE" id="PS50888"/>
    </source>
</evidence>
<dbReference type="PANTHER" id="PTHR45776">
    <property type="entry name" value="MIP04163P"/>
    <property type="match status" value="1"/>
</dbReference>
<feature type="region of interest" description="Disordered" evidence="8">
    <location>
        <begin position="81"/>
        <end position="131"/>
    </location>
</feature>
<feature type="compositionally biased region" description="Basic residues" evidence="8">
    <location>
        <begin position="101"/>
        <end position="112"/>
    </location>
</feature>
<comment type="subcellular location">
    <subcellularLocation>
        <location evidence="1">Nucleus</location>
    </subcellularLocation>
</comment>
<dbReference type="PROSITE" id="PS50888">
    <property type="entry name" value="BHLH"/>
    <property type="match status" value="1"/>
</dbReference>
<dbReference type="InterPro" id="IPR036638">
    <property type="entry name" value="HLH_DNA-bd_sf"/>
</dbReference>
<dbReference type="Pfam" id="PF15951">
    <property type="entry name" value="MITF_TFEB_C_3_N"/>
    <property type="match status" value="1"/>
</dbReference>
<evidence type="ECO:0000256" key="6">
    <source>
        <dbReference type="ARBA" id="ARBA00023242"/>
    </source>
</evidence>
<dbReference type="Proteomes" id="UP001652700">
    <property type="component" value="Unplaced"/>
</dbReference>
<keyword evidence="4" id="KW-0238">DNA-binding</keyword>
<feature type="region of interest" description="Disordered" evidence="8">
    <location>
        <begin position="508"/>
        <end position="527"/>
    </location>
</feature>
<name>A0ABM5L9G2_DIAVI</name>
<keyword evidence="5" id="KW-0804">Transcription</keyword>
<dbReference type="GeneID" id="114337466"/>